<evidence type="ECO:0000313" key="3">
    <source>
        <dbReference type="EMBL" id="CAF2270686.1"/>
    </source>
</evidence>
<dbReference type="EMBL" id="CAJNRF010017777">
    <property type="protein sequence ID" value="CAF2239070.1"/>
    <property type="molecule type" value="Genomic_DNA"/>
</dbReference>
<name>A0A817AIP4_9BILA</name>
<evidence type="ECO:0000313" key="4">
    <source>
        <dbReference type="Proteomes" id="UP000663887"/>
    </source>
</evidence>
<proteinExistence type="predicted"/>
<reference evidence="3" key="1">
    <citation type="submission" date="2021-02" db="EMBL/GenBank/DDBJ databases">
        <authorList>
            <person name="Nowell W R."/>
        </authorList>
    </citation>
    <scope>NUCLEOTIDE SEQUENCE</scope>
</reference>
<organism evidence="3 4">
    <name type="scientific">Rotaria magnacalcarata</name>
    <dbReference type="NCBI Taxonomy" id="392030"/>
    <lineage>
        <taxon>Eukaryota</taxon>
        <taxon>Metazoa</taxon>
        <taxon>Spiralia</taxon>
        <taxon>Gnathifera</taxon>
        <taxon>Rotifera</taxon>
        <taxon>Eurotatoria</taxon>
        <taxon>Bdelloidea</taxon>
        <taxon>Philodinida</taxon>
        <taxon>Philodinidae</taxon>
        <taxon>Rotaria</taxon>
    </lineage>
</organism>
<keyword evidence="1" id="KW-0472">Membrane</keyword>
<sequence>MVSYPLSYNQYINYHGSVYPEMRRSLVLPVGYDRIFFDGMSSALTQAHPSALSAVRRVAGPIFGAVVFVIQMGLSIVNFIFDFIP</sequence>
<feature type="transmembrane region" description="Helical" evidence="1">
    <location>
        <begin position="58"/>
        <end position="81"/>
    </location>
</feature>
<accession>A0A817AIP4</accession>
<comment type="caution">
    <text evidence="3">The sequence shown here is derived from an EMBL/GenBank/DDBJ whole genome shotgun (WGS) entry which is preliminary data.</text>
</comment>
<keyword evidence="1" id="KW-0812">Transmembrane</keyword>
<evidence type="ECO:0000313" key="2">
    <source>
        <dbReference type="EMBL" id="CAF2239070.1"/>
    </source>
</evidence>
<keyword evidence="1" id="KW-1133">Transmembrane helix</keyword>
<gene>
    <name evidence="2" type="ORF">WKI299_LOCUS36416</name>
    <name evidence="3" type="ORF">XDN619_LOCUS37085</name>
</gene>
<protein>
    <submittedName>
        <fullName evidence="3">Uncharacterized protein</fullName>
    </submittedName>
</protein>
<dbReference type="AlphaFoldDB" id="A0A817AIP4"/>
<dbReference type="EMBL" id="CAJNRG010019251">
    <property type="protein sequence ID" value="CAF2270686.1"/>
    <property type="molecule type" value="Genomic_DNA"/>
</dbReference>
<dbReference type="Proteomes" id="UP000663856">
    <property type="component" value="Unassembled WGS sequence"/>
</dbReference>
<dbReference type="Proteomes" id="UP000663887">
    <property type="component" value="Unassembled WGS sequence"/>
</dbReference>
<evidence type="ECO:0000256" key="1">
    <source>
        <dbReference type="SAM" id="Phobius"/>
    </source>
</evidence>